<name>A0ACC2FBV8_DALPE</name>
<evidence type="ECO:0000313" key="1">
    <source>
        <dbReference type="EMBL" id="KAJ7988788.1"/>
    </source>
</evidence>
<proteinExistence type="predicted"/>
<dbReference type="EMBL" id="CM055757">
    <property type="protein sequence ID" value="KAJ7988788.1"/>
    <property type="molecule type" value="Genomic_DNA"/>
</dbReference>
<gene>
    <name evidence="1" type="ORF">DPEC_G00312840</name>
</gene>
<sequence length="124" mass="13674">MAAVCILLMLLPLGSAVKQSLDQLVPEGYSITLTCSQISTSYNSMFWFKQQHGQGHGPEQALELIVNSYVSMLTVEDARHSAQRDGATLHLTLAMLKRSDSGVSYCVKQEAQCCVSVFYLNKNK</sequence>
<dbReference type="Proteomes" id="UP001157502">
    <property type="component" value="Chromosome 30"/>
</dbReference>
<evidence type="ECO:0000313" key="2">
    <source>
        <dbReference type="Proteomes" id="UP001157502"/>
    </source>
</evidence>
<organism evidence="1 2">
    <name type="scientific">Dallia pectoralis</name>
    <name type="common">Alaska blackfish</name>
    <dbReference type="NCBI Taxonomy" id="75939"/>
    <lineage>
        <taxon>Eukaryota</taxon>
        <taxon>Metazoa</taxon>
        <taxon>Chordata</taxon>
        <taxon>Craniata</taxon>
        <taxon>Vertebrata</taxon>
        <taxon>Euteleostomi</taxon>
        <taxon>Actinopterygii</taxon>
        <taxon>Neopterygii</taxon>
        <taxon>Teleostei</taxon>
        <taxon>Protacanthopterygii</taxon>
        <taxon>Esociformes</taxon>
        <taxon>Umbridae</taxon>
        <taxon>Dallia</taxon>
    </lineage>
</organism>
<comment type="caution">
    <text evidence="1">The sequence shown here is derived from an EMBL/GenBank/DDBJ whole genome shotgun (WGS) entry which is preliminary data.</text>
</comment>
<keyword evidence="2" id="KW-1185">Reference proteome</keyword>
<protein>
    <submittedName>
        <fullName evidence="1">Uncharacterized protein</fullName>
    </submittedName>
</protein>
<accession>A0ACC2FBV8</accession>
<reference evidence="1" key="1">
    <citation type="submission" date="2021-05" db="EMBL/GenBank/DDBJ databases">
        <authorList>
            <person name="Pan Q."/>
            <person name="Jouanno E."/>
            <person name="Zahm M."/>
            <person name="Klopp C."/>
            <person name="Cabau C."/>
            <person name="Louis A."/>
            <person name="Berthelot C."/>
            <person name="Parey E."/>
            <person name="Roest Crollius H."/>
            <person name="Montfort J."/>
            <person name="Robinson-Rechavi M."/>
            <person name="Bouchez O."/>
            <person name="Lampietro C."/>
            <person name="Lopez Roques C."/>
            <person name="Donnadieu C."/>
            <person name="Postlethwait J."/>
            <person name="Bobe J."/>
            <person name="Dillon D."/>
            <person name="Chandos A."/>
            <person name="von Hippel F."/>
            <person name="Guiguen Y."/>
        </authorList>
    </citation>
    <scope>NUCLEOTIDE SEQUENCE</scope>
    <source>
        <strain evidence="1">YG-Jan2019</strain>
    </source>
</reference>